<protein>
    <recommendedName>
        <fullName evidence="1">Aminoglycoside phosphotransferase domain-containing protein</fullName>
    </recommendedName>
</protein>
<dbReference type="Pfam" id="PF01636">
    <property type="entry name" value="APH"/>
    <property type="match status" value="1"/>
</dbReference>
<dbReference type="EMBL" id="JBBJCI010000421">
    <property type="protein sequence ID" value="KAK7230981.1"/>
    <property type="molecule type" value="Genomic_DNA"/>
</dbReference>
<accession>A0ABR1FHS5</accession>
<feature type="domain" description="Aminoglycoside phosphotransferase" evidence="1">
    <location>
        <begin position="57"/>
        <end position="259"/>
    </location>
</feature>
<gene>
    <name evidence="2" type="ORF">SO694_00077184</name>
</gene>
<dbReference type="SUPFAM" id="SSF56112">
    <property type="entry name" value="Protein kinase-like (PK-like)"/>
    <property type="match status" value="1"/>
</dbReference>
<evidence type="ECO:0000313" key="3">
    <source>
        <dbReference type="Proteomes" id="UP001363151"/>
    </source>
</evidence>
<comment type="caution">
    <text evidence="2">The sequence shown here is derived from an EMBL/GenBank/DDBJ whole genome shotgun (WGS) entry which is preliminary data.</text>
</comment>
<evidence type="ECO:0000259" key="1">
    <source>
        <dbReference type="Pfam" id="PF01636"/>
    </source>
</evidence>
<organism evidence="2 3">
    <name type="scientific">Aureococcus anophagefferens</name>
    <name type="common">Harmful bloom alga</name>
    <dbReference type="NCBI Taxonomy" id="44056"/>
    <lineage>
        <taxon>Eukaryota</taxon>
        <taxon>Sar</taxon>
        <taxon>Stramenopiles</taxon>
        <taxon>Ochrophyta</taxon>
        <taxon>Pelagophyceae</taxon>
        <taxon>Pelagomonadales</taxon>
        <taxon>Pelagomonadaceae</taxon>
        <taxon>Aureococcus</taxon>
    </lineage>
</organism>
<keyword evidence="3" id="KW-1185">Reference proteome</keyword>
<dbReference type="Gene3D" id="3.90.1200.10">
    <property type="match status" value="1"/>
</dbReference>
<reference evidence="2 3" key="1">
    <citation type="submission" date="2024-03" db="EMBL/GenBank/DDBJ databases">
        <title>Aureococcus anophagefferens CCMP1851 and Kratosvirus quantuckense: Draft genome of a second virus-susceptible host strain in the model system.</title>
        <authorList>
            <person name="Chase E."/>
            <person name="Truchon A.R."/>
            <person name="Schepens W."/>
            <person name="Wilhelm S.W."/>
        </authorList>
    </citation>
    <scope>NUCLEOTIDE SEQUENCE [LARGE SCALE GENOMIC DNA]</scope>
    <source>
        <strain evidence="2 3">CCMP1851</strain>
    </source>
</reference>
<dbReference type="InterPro" id="IPR011009">
    <property type="entry name" value="Kinase-like_dom_sf"/>
</dbReference>
<name>A0ABR1FHS5_AURAN</name>
<sequence>MRAAPEPPSGDGRGPRAVYAVRRLLPDHVRAPSIKMRATSMGGSNGQTYRVDVPEQRSNGESVQESYFVRVLPAGYEANAWNRRFAESCVANTVAASDAGVTAAVLAADETALVQQFIPSARVETTAWRAGRETGATWRNTLEDHADARRFGAMVAAIHAVPYPDPSAPLAPHCFYCWYDMPEWYARDPSLLACWEYMEAREPPPGVGGEVVFTHGDLHLKNLLVSLEDGSLVPVDLELSGRGHRASDLAFFFWHWSPSFAARNSNLQRDFNVGDEDLRDAIIEQGVLALAAAGHAPGDDDAGLFGHCSTPCACS</sequence>
<proteinExistence type="predicted"/>
<dbReference type="InterPro" id="IPR002575">
    <property type="entry name" value="Aminoglycoside_PTrfase"/>
</dbReference>
<dbReference type="Proteomes" id="UP001363151">
    <property type="component" value="Unassembled WGS sequence"/>
</dbReference>
<evidence type="ECO:0000313" key="2">
    <source>
        <dbReference type="EMBL" id="KAK7230981.1"/>
    </source>
</evidence>